<keyword evidence="3" id="KW-1185">Reference proteome</keyword>
<dbReference type="EMBL" id="KL967485">
    <property type="protein sequence ID" value="KFK24573.1"/>
    <property type="molecule type" value="Genomic_DNA"/>
</dbReference>
<proteinExistence type="predicted"/>
<sequence>IGGLTNIDEDEMPLHKKAKDMAPYDLIVIWDRPCRVVQTELLPTGLISFRCKDIFNLRGVTRRLAPDHICEVPLVSRADYLCTGVCDEKDSVILESDDGTTRADIMLPTNTVLRRLIVFGLQKGREVIVTLVSSMGLEHIQNVKYVPKPVKQRL</sequence>
<organism evidence="2 3">
    <name type="scientific">Arabis alpina</name>
    <name type="common">Alpine rock-cress</name>
    <dbReference type="NCBI Taxonomy" id="50452"/>
    <lineage>
        <taxon>Eukaryota</taxon>
        <taxon>Viridiplantae</taxon>
        <taxon>Streptophyta</taxon>
        <taxon>Embryophyta</taxon>
        <taxon>Tracheophyta</taxon>
        <taxon>Spermatophyta</taxon>
        <taxon>Magnoliopsida</taxon>
        <taxon>eudicotyledons</taxon>
        <taxon>Gunneridae</taxon>
        <taxon>Pentapetalae</taxon>
        <taxon>rosids</taxon>
        <taxon>malvids</taxon>
        <taxon>Brassicales</taxon>
        <taxon>Brassicaceae</taxon>
        <taxon>Arabideae</taxon>
        <taxon>Arabis</taxon>
    </lineage>
</organism>
<dbReference type="InterPro" id="IPR012340">
    <property type="entry name" value="NA-bd_OB-fold"/>
</dbReference>
<protein>
    <recommendedName>
        <fullName evidence="1">Translation initiation factor 5A C-terminal domain-containing protein</fullName>
    </recommendedName>
</protein>
<dbReference type="Gramene" id="KFK24573">
    <property type="protein sequence ID" value="KFK24573"/>
    <property type="gene ID" value="AALP_AAs74186U000100"/>
</dbReference>
<dbReference type="GO" id="GO:0045901">
    <property type="term" value="P:positive regulation of translational elongation"/>
    <property type="evidence" value="ECO:0007669"/>
    <property type="project" value="InterPro"/>
</dbReference>
<evidence type="ECO:0000259" key="1">
    <source>
        <dbReference type="Pfam" id="PF01287"/>
    </source>
</evidence>
<dbReference type="Gene3D" id="2.40.50.140">
    <property type="entry name" value="Nucleic acid-binding proteins"/>
    <property type="match status" value="1"/>
</dbReference>
<gene>
    <name evidence="2" type="ORF">AALP_AAs74186U000100</name>
</gene>
<dbReference type="eggNOG" id="KOG3271">
    <property type="taxonomic scope" value="Eukaryota"/>
</dbReference>
<feature type="non-terminal residue" evidence="2">
    <location>
        <position position="1"/>
    </location>
</feature>
<name>A0A087G3X1_ARAAL</name>
<dbReference type="PANTHER" id="PTHR11673">
    <property type="entry name" value="TRANSLATION INITIATION FACTOR 5A FAMILY MEMBER"/>
    <property type="match status" value="1"/>
</dbReference>
<feature type="domain" description="Translation initiation factor 5A C-terminal" evidence="1">
    <location>
        <begin position="75"/>
        <end position="144"/>
    </location>
</feature>
<dbReference type="AlphaFoldDB" id="A0A087G3X1"/>
<accession>A0A087G3X1</accession>
<dbReference type="InterPro" id="IPR001884">
    <property type="entry name" value="IF5A-like"/>
</dbReference>
<dbReference type="SUPFAM" id="SSF50249">
    <property type="entry name" value="Nucleic acid-binding proteins"/>
    <property type="match status" value="1"/>
</dbReference>
<dbReference type="GO" id="GO:0043022">
    <property type="term" value="F:ribosome binding"/>
    <property type="evidence" value="ECO:0007669"/>
    <property type="project" value="InterPro"/>
</dbReference>
<dbReference type="GO" id="GO:0003723">
    <property type="term" value="F:RNA binding"/>
    <property type="evidence" value="ECO:0007669"/>
    <property type="project" value="InterPro"/>
</dbReference>
<dbReference type="InterPro" id="IPR020189">
    <property type="entry name" value="IF5A_C"/>
</dbReference>
<dbReference type="GO" id="GO:0003746">
    <property type="term" value="F:translation elongation factor activity"/>
    <property type="evidence" value="ECO:0007669"/>
    <property type="project" value="InterPro"/>
</dbReference>
<dbReference type="GO" id="GO:0045905">
    <property type="term" value="P:positive regulation of translational termination"/>
    <property type="evidence" value="ECO:0007669"/>
    <property type="project" value="InterPro"/>
</dbReference>
<dbReference type="Pfam" id="PF01287">
    <property type="entry name" value="eIF-5a"/>
    <property type="match status" value="1"/>
</dbReference>
<evidence type="ECO:0000313" key="3">
    <source>
        <dbReference type="Proteomes" id="UP000029120"/>
    </source>
</evidence>
<evidence type="ECO:0000313" key="2">
    <source>
        <dbReference type="EMBL" id="KFK24573.1"/>
    </source>
</evidence>
<dbReference type="Proteomes" id="UP000029120">
    <property type="component" value="Unassembled WGS sequence"/>
</dbReference>
<reference evidence="3" key="1">
    <citation type="journal article" date="2015" name="Nat. Plants">
        <title>Genome expansion of Arabis alpina linked with retrotransposition and reduced symmetric DNA methylation.</title>
        <authorList>
            <person name="Willing E.M."/>
            <person name="Rawat V."/>
            <person name="Mandakova T."/>
            <person name="Maumus F."/>
            <person name="James G.V."/>
            <person name="Nordstroem K.J."/>
            <person name="Becker C."/>
            <person name="Warthmann N."/>
            <person name="Chica C."/>
            <person name="Szarzynska B."/>
            <person name="Zytnicki M."/>
            <person name="Albani M.C."/>
            <person name="Kiefer C."/>
            <person name="Bergonzi S."/>
            <person name="Castaings L."/>
            <person name="Mateos J.L."/>
            <person name="Berns M.C."/>
            <person name="Bujdoso N."/>
            <person name="Piofczyk T."/>
            <person name="de Lorenzo L."/>
            <person name="Barrero-Sicilia C."/>
            <person name="Mateos I."/>
            <person name="Piednoel M."/>
            <person name="Hagmann J."/>
            <person name="Chen-Min-Tao R."/>
            <person name="Iglesias-Fernandez R."/>
            <person name="Schuster S.C."/>
            <person name="Alonso-Blanco C."/>
            <person name="Roudier F."/>
            <person name="Carbonero P."/>
            <person name="Paz-Ares J."/>
            <person name="Davis S.J."/>
            <person name="Pecinka A."/>
            <person name="Quesneville H."/>
            <person name="Colot V."/>
            <person name="Lysak M.A."/>
            <person name="Weigel D."/>
            <person name="Coupland G."/>
            <person name="Schneeberger K."/>
        </authorList>
    </citation>
    <scope>NUCLEOTIDE SEQUENCE [LARGE SCALE GENOMIC DNA]</scope>
    <source>
        <strain evidence="3">cv. Pajares</strain>
    </source>
</reference>